<organism evidence="5 6">
    <name type="scientific">Hemibagrus guttatus</name>
    <dbReference type="NCBI Taxonomy" id="175788"/>
    <lineage>
        <taxon>Eukaryota</taxon>
        <taxon>Metazoa</taxon>
        <taxon>Chordata</taxon>
        <taxon>Craniata</taxon>
        <taxon>Vertebrata</taxon>
        <taxon>Euteleostomi</taxon>
        <taxon>Actinopterygii</taxon>
        <taxon>Neopterygii</taxon>
        <taxon>Teleostei</taxon>
        <taxon>Ostariophysi</taxon>
        <taxon>Siluriformes</taxon>
        <taxon>Bagridae</taxon>
        <taxon>Hemibagrus</taxon>
    </lineage>
</organism>
<dbReference type="CDD" id="cd00132">
    <property type="entry name" value="CRIB"/>
    <property type="match status" value="1"/>
</dbReference>
<comment type="subcellular location">
    <subcellularLocation>
        <location evidence="1">Endomembrane system</location>
        <topology evidence="1">Peripheral membrane protein</topology>
    </subcellularLocation>
</comment>
<evidence type="ECO:0000256" key="2">
    <source>
        <dbReference type="ARBA" id="ARBA00010770"/>
    </source>
</evidence>
<dbReference type="GO" id="GO:0012505">
    <property type="term" value="C:endomembrane system"/>
    <property type="evidence" value="ECO:0007669"/>
    <property type="project" value="UniProtKB-SubCell"/>
</dbReference>
<reference evidence="5" key="1">
    <citation type="submission" date="2023-06" db="EMBL/GenBank/DDBJ databases">
        <title>Male Hemibagrus guttatus genome.</title>
        <authorList>
            <person name="Bian C."/>
        </authorList>
    </citation>
    <scope>NUCLEOTIDE SEQUENCE</scope>
    <source>
        <strain evidence="5">Male_cb2023</strain>
        <tissue evidence="5">Muscle</tissue>
    </source>
</reference>
<dbReference type="InterPro" id="IPR051296">
    <property type="entry name" value="Cdc42_Effector_BORG/CEP"/>
</dbReference>
<dbReference type="GO" id="GO:0008360">
    <property type="term" value="P:regulation of cell shape"/>
    <property type="evidence" value="ECO:0007669"/>
    <property type="project" value="TreeGrafter"/>
</dbReference>
<dbReference type="InterPro" id="IPR029273">
    <property type="entry name" value="Cdc42_effect-like"/>
</dbReference>
<dbReference type="PANTHER" id="PTHR15344">
    <property type="entry name" value="CDC42 EFFECTOR PROTEIN BORG"/>
    <property type="match status" value="1"/>
</dbReference>
<evidence type="ECO:0000259" key="4">
    <source>
        <dbReference type="PROSITE" id="PS50108"/>
    </source>
</evidence>
<dbReference type="InterPro" id="IPR000095">
    <property type="entry name" value="CRIB_dom"/>
</dbReference>
<dbReference type="Proteomes" id="UP001274896">
    <property type="component" value="Unassembled WGS sequence"/>
</dbReference>
<evidence type="ECO:0000256" key="1">
    <source>
        <dbReference type="ARBA" id="ARBA00004184"/>
    </source>
</evidence>
<dbReference type="GO" id="GO:0005856">
    <property type="term" value="C:cytoskeleton"/>
    <property type="evidence" value="ECO:0007669"/>
    <property type="project" value="TreeGrafter"/>
</dbReference>
<evidence type="ECO:0000313" key="5">
    <source>
        <dbReference type="EMBL" id="KAK3551264.1"/>
    </source>
</evidence>
<evidence type="ECO:0000313" key="6">
    <source>
        <dbReference type="Proteomes" id="UP001274896"/>
    </source>
</evidence>
<feature type="region of interest" description="Disordered" evidence="3">
    <location>
        <begin position="289"/>
        <end position="382"/>
    </location>
</feature>
<feature type="compositionally biased region" description="Acidic residues" evidence="3">
    <location>
        <begin position="372"/>
        <end position="382"/>
    </location>
</feature>
<accession>A0AAE0RDL4</accession>
<proteinExistence type="inferred from homology"/>
<dbReference type="GO" id="GO:0031274">
    <property type="term" value="P:positive regulation of pseudopodium assembly"/>
    <property type="evidence" value="ECO:0007669"/>
    <property type="project" value="TreeGrafter"/>
</dbReference>
<feature type="compositionally biased region" description="Basic and acidic residues" evidence="3">
    <location>
        <begin position="345"/>
        <end position="356"/>
    </location>
</feature>
<dbReference type="AlphaFoldDB" id="A0AAE0RDL4"/>
<dbReference type="Pfam" id="PF00786">
    <property type="entry name" value="PBD"/>
    <property type="match status" value="1"/>
</dbReference>
<feature type="compositionally biased region" description="Basic and acidic residues" evidence="3">
    <location>
        <begin position="37"/>
        <end position="55"/>
    </location>
</feature>
<dbReference type="PANTHER" id="PTHR15344:SF15">
    <property type="entry name" value="CDC42 EFFECTOR PROTEIN 5"/>
    <property type="match status" value="1"/>
</dbReference>
<feature type="domain" description="CRIB" evidence="4">
    <location>
        <begin position="100"/>
        <end position="114"/>
    </location>
</feature>
<dbReference type="GO" id="GO:0005886">
    <property type="term" value="C:plasma membrane"/>
    <property type="evidence" value="ECO:0007669"/>
    <property type="project" value="TreeGrafter"/>
</dbReference>
<dbReference type="GO" id="GO:0031267">
    <property type="term" value="F:small GTPase binding"/>
    <property type="evidence" value="ECO:0007669"/>
    <property type="project" value="TreeGrafter"/>
</dbReference>
<dbReference type="SMART" id="SM00285">
    <property type="entry name" value="PBD"/>
    <property type="match status" value="1"/>
</dbReference>
<dbReference type="Pfam" id="PF14957">
    <property type="entry name" value="BORG_CEP"/>
    <property type="match status" value="1"/>
</dbReference>
<dbReference type="GO" id="GO:0030838">
    <property type="term" value="P:positive regulation of actin filament polymerization"/>
    <property type="evidence" value="ECO:0007669"/>
    <property type="project" value="TreeGrafter"/>
</dbReference>
<dbReference type="PROSITE" id="PS50108">
    <property type="entry name" value="CRIB"/>
    <property type="match status" value="1"/>
</dbReference>
<dbReference type="GO" id="GO:0007266">
    <property type="term" value="P:Rho protein signal transduction"/>
    <property type="evidence" value="ECO:0007669"/>
    <property type="project" value="TreeGrafter"/>
</dbReference>
<dbReference type="GO" id="GO:0005737">
    <property type="term" value="C:cytoplasm"/>
    <property type="evidence" value="ECO:0007669"/>
    <property type="project" value="TreeGrafter"/>
</dbReference>
<comment type="similarity">
    <text evidence="2">Belongs to the BORG/CEP family.</text>
</comment>
<evidence type="ECO:0000256" key="3">
    <source>
        <dbReference type="SAM" id="MobiDB-lite"/>
    </source>
</evidence>
<comment type="caution">
    <text evidence="5">The sequence shown here is derived from an EMBL/GenBank/DDBJ whole genome shotgun (WGS) entry which is preliminary data.</text>
</comment>
<dbReference type="EMBL" id="JAUCMX010000003">
    <property type="protein sequence ID" value="KAK3551264.1"/>
    <property type="molecule type" value="Genomic_DNA"/>
</dbReference>
<keyword evidence="6" id="KW-1185">Reference proteome</keyword>
<sequence length="382" mass="41086">MTSTAEPQSRMTSTAEPQDQATSTAEQQLRATSTAEHSPRATSTDERRLRGDDVRLAGVWNSPRGGRAGARCCRNSPPLATGPMPLHKSGRGHRLDPTMISAPLGDFRHTMHIGRGGDAFGDTSFLSSHGPSNTESFKSITSPVEATVNSTEVRLNHEVESNPPDEPFTELQHSESVSSFDLDLDLGPSILGDVLGVMDGLGLGSKWTTGNEGEEEVFISGKSSADGGISPNGATSELNEKRIDSLSRGEEHLNDVNGIKSKGLRPKVRFSDKKEEIVGRQYVGGELELECEKETSPGPVRGMEVRAEGMANKGAVKPELTNHRPDISPSPSSSVSSEYEGISPLDRRREEDHLSESDSDEEGVAAEQGYTFEDESDDEIGL</sequence>
<feature type="region of interest" description="Disordered" evidence="3">
    <location>
        <begin position="1"/>
        <end position="94"/>
    </location>
</feature>
<protein>
    <recommendedName>
        <fullName evidence="4">CRIB domain-containing protein</fullName>
    </recommendedName>
</protein>
<gene>
    <name evidence="5" type="ORF">QTP70_013975</name>
</gene>
<feature type="compositionally biased region" description="Polar residues" evidence="3">
    <location>
        <begin position="1"/>
        <end position="36"/>
    </location>
</feature>
<name>A0AAE0RDL4_9TELE</name>